<dbReference type="eggNOG" id="ENOG50331FA">
    <property type="taxonomic scope" value="Bacteria"/>
</dbReference>
<keyword evidence="1" id="KW-0614">Plasmid</keyword>
<evidence type="ECO:0000313" key="2">
    <source>
        <dbReference type="Proteomes" id="UP000000366"/>
    </source>
</evidence>
<organism evidence="1 2">
    <name type="scientific">Methylibium petroleiphilum (strain ATCC BAA-1232 / LMG 22953 / PM1)</name>
    <dbReference type="NCBI Taxonomy" id="420662"/>
    <lineage>
        <taxon>Bacteria</taxon>
        <taxon>Pseudomonadati</taxon>
        <taxon>Pseudomonadota</taxon>
        <taxon>Betaproteobacteria</taxon>
        <taxon>Burkholderiales</taxon>
        <taxon>Sphaerotilaceae</taxon>
        <taxon>Methylibium</taxon>
    </lineage>
</organism>
<dbReference type="KEGG" id="mpt:Mpe_B0271"/>
<dbReference type="Proteomes" id="UP000000366">
    <property type="component" value="Plasmid RPME01"/>
</dbReference>
<gene>
    <name evidence="1" type="ordered locus">Mpe_B0271</name>
</gene>
<dbReference type="AlphaFoldDB" id="A2SNA7"/>
<accession>A2SNA7</accession>
<evidence type="ECO:0008006" key="3">
    <source>
        <dbReference type="Google" id="ProtNLM"/>
    </source>
</evidence>
<geneLocation type="plasmid" evidence="1 2">
    <name>RPME01</name>
</geneLocation>
<dbReference type="EMBL" id="CP000556">
    <property type="protein sequence ID" value="ABM97046.1"/>
    <property type="molecule type" value="Genomic_DNA"/>
</dbReference>
<protein>
    <recommendedName>
        <fullName evidence="3">Peptidase C39 domain-containing protein</fullName>
    </recommendedName>
</protein>
<evidence type="ECO:0000313" key="1">
    <source>
        <dbReference type="EMBL" id="ABM97046.1"/>
    </source>
</evidence>
<reference evidence="1 2" key="1">
    <citation type="journal article" date="2007" name="J. Bacteriol.">
        <title>Whole-genome analysis of the methyl tert-butyl ether-degrading beta-proteobacterium Methylibium petroleiphilum PM1.</title>
        <authorList>
            <person name="Kane S.R."/>
            <person name="Chakicherla A.Y."/>
            <person name="Chain P.S.G."/>
            <person name="Schmidt R."/>
            <person name="Shin M.W."/>
            <person name="Legler T.C."/>
            <person name="Scow K.M."/>
            <person name="Larimer F.W."/>
            <person name="Lucas S.M."/>
            <person name="Richardson P.M."/>
            <person name="Hristova K.R."/>
        </authorList>
    </citation>
    <scope>NUCLEOTIDE SEQUENCE [LARGE SCALE GENOMIC DNA]</scope>
    <source>
        <strain evidence="2">ATCC BAA-1232 / LMG 22953 / PM1</strain>
        <plasmid evidence="1 2">RPME01</plasmid>
    </source>
</reference>
<sequence length="184" mass="19991">MDELLDHAPPAGDSLSDPDWSRGDWEATCLTRLVRQRSSHDCGVACLAMAAGTAYEDALQTFRALGLDGKPKPLSSNFTDLGRALRAHGMSCRLKRWAGWEAFTGLGVIKVGKRDGRQRDWHWVVAEAHPEFGLVVRDPGSPLVALRNPPLSVCYRDIDRIDPYGSWLSVARAAGAAASHLASA</sequence>
<dbReference type="HOGENOM" id="CLU_1516665_0_0_4"/>
<name>A2SNA7_METPP</name>
<proteinExistence type="predicted"/>
<keyword evidence="2" id="KW-1185">Reference proteome</keyword>